<dbReference type="InterPro" id="IPR036770">
    <property type="entry name" value="Ankyrin_rpt-contain_sf"/>
</dbReference>
<feature type="repeat" description="ANK" evidence="3">
    <location>
        <begin position="178"/>
        <end position="210"/>
    </location>
</feature>
<dbReference type="SUPFAM" id="SSF48403">
    <property type="entry name" value="Ankyrin repeat"/>
    <property type="match status" value="2"/>
</dbReference>
<protein>
    <submittedName>
        <fullName evidence="4">Uncharacterized protein</fullName>
    </submittedName>
</protein>
<dbReference type="VEuPathDB" id="TrichDB:TVAG_366230"/>
<dbReference type="InParanoid" id="A2DHR7"/>
<evidence type="ECO:0000313" key="5">
    <source>
        <dbReference type="Proteomes" id="UP000001542"/>
    </source>
</evidence>
<keyword evidence="1" id="KW-0677">Repeat</keyword>
<dbReference type="KEGG" id="tva:5465649"/>
<accession>A2DHR7</accession>
<dbReference type="AlphaFoldDB" id="A2DHR7"/>
<dbReference type="Proteomes" id="UP000001542">
    <property type="component" value="Unassembled WGS sequence"/>
</dbReference>
<reference evidence="4" key="1">
    <citation type="submission" date="2006-10" db="EMBL/GenBank/DDBJ databases">
        <authorList>
            <person name="Amadeo P."/>
            <person name="Zhao Q."/>
            <person name="Wortman J."/>
            <person name="Fraser-Liggett C."/>
            <person name="Carlton J."/>
        </authorList>
    </citation>
    <scope>NUCLEOTIDE SEQUENCE</scope>
    <source>
        <strain evidence="4">G3</strain>
    </source>
</reference>
<dbReference type="SMART" id="SM00248">
    <property type="entry name" value="ANK"/>
    <property type="match status" value="12"/>
</dbReference>
<feature type="repeat" description="ANK" evidence="3">
    <location>
        <begin position="113"/>
        <end position="145"/>
    </location>
</feature>
<dbReference type="OrthoDB" id="194358at2759"/>
<dbReference type="STRING" id="5722.A2DHR7"/>
<keyword evidence="2 3" id="KW-0040">ANK repeat</keyword>
<dbReference type="RefSeq" id="XP_001581101.1">
    <property type="nucleotide sequence ID" value="XM_001581051.1"/>
</dbReference>
<dbReference type="Pfam" id="PF12796">
    <property type="entry name" value="Ank_2"/>
    <property type="match status" value="2"/>
</dbReference>
<name>A2DHR7_TRIV3</name>
<dbReference type="VEuPathDB" id="TrichDB:TVAGG3_0303300"/>
<dbReference type="InterPro" id="IPR002110">
    <property type="entry name" value="Ankyrin_rpt"/>
</dbReference>
<dbReference type="PANTHER" id="PTHR24189">
    <property type="entry name" value="MYOTROPHIN"/>
    <property type="match status" value="1"/>
</dbReference>
<proteinExistence type="predicted"/>
<feature type="repeat" description="ANK" evidence="3">
    <location>
        <begin position="369"/>
        <end position="401"/>
    </location>
</feature>
<dbReference type="SMR" id="A2DHR7"/>
<gene>
    <name evidence="4" type="ORF">TVAG_366230</name>
</gene>
<evidence type="ECO:0000256" key="2">
    <source>
        <dbReference type="ARBA" id="ARBA00023043"/>
    </source>
</evidence>
<reference evidence="4" key="2">
    <citation type="journal article" date="2007" name="Science">
        <title>Draft genome sequence of the sexually transmitted pathogen Trichomonas vaginalis.</title>
        <authorList>
            <person name="Carlton J.M."/>
            <person name="Hirt R.P."/>
            <person name="Silva J.C."/>
            <person name="Delcher A.L."/>
            <person name="Schatz M."/>
            <person name="Zhao Q."/>
            <person name="Wortman J.R."/>
            <person name="Bidwell S.L."/>
            <person name="Alsmark U.C.M."/>
            <person name="Besteiro S."/>
            <person name="Sicheritz-Ponten T."/>
            <person name="Noel C.J."/>
            <person name="Dacks J.B."/>
            <person name="Foster P.G."/>
            <person name="Simillion C."/>
            <person name="Van de Peer Y."/>
            <person name="Miranda-Saavedra D."/>
            <person name="Barton G.J."/>
            <person name="Westrop G.D."/>
            <person name="Mueller S."/>
            <person name="Dessi D."/>
            <person name="Fiori P.L."/>
            <person name="Ren Q."/>
            <person name="Paulsen I."/>
            <person name="Zhang H."/>
            <person name="Bastida-Corcuera F.D."/>
            <person name="Simoes-Barbosa A."/>
            <person name="Brown M.T."/>
            <person name="Hayes R.D."/>
            <person name="Mukherjee M."/>
            <person name="Okumura C.Y."/>
            <person name="Schneider R."/>
            <person name="Smith A.J."/>
            <person name="Vanacova S."/>
            <person name="Villalvazo M."/>
            <person name="Haas B.J."/>
            <person name="Pertea M."/>
            <person name="Feldblyum T.V."/>
            <person name="Utterback T.R."/>
            <person name="Shu C.L."/>
            <person name="Osoegawa K."/>
            <person name="de Jong P.J."/>
            <person name="Hrdy I."/>
            <person name="Horvathova L."/>
            <person name="Zubacova Z."/>
            <person name="Dolezal P."/>
            <person name="Malik S.B."/>
            <person name="Logsdon J.M. Jr."/>
            <person name="Henze K."/>
            <person name="Gupta A."/>
            <person name="Wang C.C."/>
            <person name="Dunne R.L."/>
            <person name="Upcroft J.A."/>
            <person name="Upcroft P."/>
            <person name="White O."/>
            <person name="Salzberg S.L."/>
            <person name="Tang P."/>
            <person name="Chiu C.-H."/>
            <person name="Lee Y.-S."/>
            <person name="Embley T.M."/>
            <person name="Coombs G.H."/>
            <person name="Mottram J.C."/>
            <person name="Tachezy J."/>
            <person name="Fraser-Liggett C.M."/>
            <person name="Johnson P.J."/>
        </authorList>
    </citation>
    <scope>NUCLEOTIDE SEQUENCE [LARGE SCALE GENOMIC DNA]</scope>
    <source>
        <strain evidence="4">G3</strain>
    </source>
</reference>
<feature type="repeat" description="ANK" evidence="3">
    <location>
        <begin position="402"/>
        <end position="434"/>
    </location>
</feature>
<feature type="repeat" description="ANK" evidence="3">
    <location>
        <begin position="146"/>
        <end position="178"/>
    </location>
</feature>
<dbReference type="InterPro" id="IPR050745">
    <property type="entry name" value="Multifunctional_regulatory"/>
</dbReference>
<dbReference type="eggNOG" id="KOG4177">
    <property type="taxonomic scope" value="Eukaryota"/>
</dbReference>
<sequence length="496" mass="55352">MSDKESTIYFALKNDDFETVLKLVVNENRENDPLHLNSPDIPQLLKFDPYPIHVAAYFGSIESFKILEMNHCNMNSQDRVKRSLIHFSCFGHNQDLLNAVINVSQHLDIVDKIGRNAIHYAAFAGNNDALNLFYMSGVPFDKTDKKGFTPLMLACKTNCFENVESLVNFGADIHVTFNGCSLLIFACEGGNPQTVNLLLEHGFDVNENSPYGTPLSIAVMNNKTEVSKLLLSKGADAKYLIENQNSLCEVAAKFNNIELLEALKSHGALFSPNHDIYKFAESTMNSDTLKYLLKNGFSEKENKNFASVCFLIYKNDIQSIKEVLDLGADINLPDETNQTPLQIAINMKRNDLLLSLIDNGANVNLKNKVGISPIIFAAQKGFIEGVQLLLSKNANVNDCDNLRMTPLHYAVKGGYIDLVHYLLQEGADPKISDINKQTLLMSSIFLENYEIASLLLEKGVDPNEVDKNGYSAMFYAKKKSQYIINLLKSYGAVIKC</sequence>
<feature type="repeat" description="ANK" evidence="3">
    <location>
        <begin position="336"/>
        <end position="368"/>
    </location>
</feature>
<keyword evidence="5" id="KW-1185">Reference proteome</keyword>
<evidence type="ECO:0000313" key="4">
    <source>
        <dbReference type="EMBL" id="EAY20115.1"/>
    </source>
</evidence>
<dbReference type="Gene3D" id="1.25.40.20">
    <property type="entry name" value="Ankyrin repeat-containing domain"/>
    <property type="match status" value="3"/>
</dbReference>
<dbReference type="PROSITE" id="PS50297">
    <property type="entry name" value="ANK_REP_REGION"/>
    <property type="match status" value="6"/>
</dbReference>
<evidence type="ECO:0000256" key="1">
    <source>
        <dbReference type="ARBA" id="ARBA00022737"/>
    </source>
</evidence>
<dbReference type="EMBL" id="DS113201">
    <property type="protein sequence ID" value="EAY20115.1"/>
    <property type="molecule type" value="Genomic_DNA"/>
</dbReference>
<dbReference type="Pfam" id="PF00023">
    <property type="entry name" value="Ank"/>
    <property type="match status" value="2"/>
</dbReference>
<dbReference type="PROSITE" id="PS50088">
    <property type="entry name" value="ANK_REPEAT"/>
    <property type="match status" value="7"/>
</dbReference>
<evidence type="ECO:0000256" key="3">
    <source>
        <dbReference type="PROSITE-ProRule" id="PRU00023"/>
    </source>
</evidence>
<organism evidence="4 5">
    <name type="scientific">Trichomonas vaginalis (strain ATCC PRA-98 / G3)</name>
    <dbReference type="NCBI Taxonomy" id="412133"/>
    <lineage>
        <taxon>Eukaryota</taxon>
        <taxon>Metamonada</taxon>
        <taxon>Parabasalia</taxon>
        <taxon>Trichomonadida</taxon>
        <taxon>Trichomonadidae</taxon>
        <taxon>Trichomonas</taxon>
    </lineage>
</organism>
<feature type="repeat" description="ANK" evidence="3">
    <location>
        <begin position="213"/>
        <end position="236"/>
    </location>
</feature>